<dbReference type="Proteomes" id="UP000001589">
    <property type="component" value="Chromosome"/>
</dbReference>
<dbReference type="KEGG" id="pmc:P9515_03371"/>
<dbReference type="GO" id="GO:0033202">
    <property type="term" value="C:DNA helicase complex"/>
    <property type="evidence" value="ECO:0007669"/>
    <property type="project" value="TreeGrafter"/>
</dbReference>
<dbReference type="PANTHER" id="PTHR11070">
    <property type="entry name" value="UVRD / RECB / PCRA DNA HELICASE FAMILY MEMBER"/>
    <property type="match status" value="1"/>
</dbReference>
<evidence type="ECO:0000256" key="10">
    <source>
        <dbReference type="ARBA" id="ARBA00048988"/>
    </source>
</evidence>
<proteinExistence type="inferred from homology"/>
<keyword evidence="3 11" id="KW-0378">Hydrolase</keyword>
<keyword evidence="7" id="KW-0413">Isomerase</keyword>
<evidence type="ECO:0000256" key="2">
    <source>
        <dbReference type="ARBA" id="ARBA00022741"/>
    </source>
</evidence>
<evidence type="ECO:0000256" key="12">
    <source>
        <dbReference type="SAM" id="Coils"/>
    </source>
</evidence>
<evidence type="ECO:0000259" key="13">
    <source>
        <dbReference type="PROSITE" id="PS51198"/>
    </source>
</evidence>
<dbReference type="InterPro" id="IPR014017">
    <property type="entry name" value="DNA_helicase_UvrD-like_C"/>
</dbReference>
<dbReference type="SUPFAM" id="SSF52540">
    <property type="entry name" value="P-loop containing nucleoside triphosphate hydrolases"/>
    <property type="match status" value="1"/>
</dbReference>
<keyword evidence="12" id="KW-0175">Coiled coil</keyword>
<name>A2BUT5_PROM5</name>
<evidence type="ECO:0000256" key="7">
    <source>
        <dbReference type="ARBA" id="ARBA00023235"/>
    </source>
</evidence>
<dbReference type="FunFam" id="1.10.486.10:FF:000003">
    <property type="entry name" value="ATP-dependent DNA helicase"/>
    <property type="match status" value="1"/>
</dbReference>
<dbReference type="EC" id="5.6.2.4" evidence="9"/>
<dbReference type="InterPro" id="IPR027417">
    <property type="entry name" value="P-loop_NTPase"/>
</dbReference>
<dbReference type="CDD" id="cd18807">
    <property type="entry name" value="SF1_C_UvrD"/>
    <property type="match status" value="1"/>
</dbReference>
<keyword evidence="4 11" id="KW-0347">Helicase</keyword>
<evidence type="ECO:0000256" key="6">
    <source>
        <dbReference type="ARBA" id="ARBA00023125"/>
    </source>
</evidence>
<dbReference type="HOGENOM" id="CLU_004585_5_2_3"/>
<dbReference type="Gene3D" id="1.10.486.10">
    <property type="entry name" value="PCRA, domain 4"/>
    <property type="match status" value="1"/>
</dbReference>
<dbReference type="GO" id="GO:0009314">
    <property type="term" value="P:response to radiation"/>
    <property type="evidence" value="ECO:0007669"/>
    <property type="project" value="UniProtKB-ARBA"/>
</dbReference>
<feature type="domain" description="UvrD-like helicase C-terminal" evidence="14">
    <location>
        <begin position="344"/>
        <end position="620"/>
    </location>
</feature>
<protein>
    <recommendedName>
        <fullName evidence="9">DNA 3'-5' helicase</fullName>
        <ecNumber evidence="9">5.6.2.4</ecNumber>
    </recommendedName>
</protein>
<dbReference type="PROSITE" id="PS51217">
    <property type="entry name" value="UVRD_HELICASE_CTER"/>
    <property type="match status" value="1"/>
</dbReference>
<dbReference type="eggNOG" id="COG0210">
    <property type="taxonomic scope" value="Bacteria"/>
</dbReference>
<evidence type="ECO:0000256" key="3">
    <source>
        <dbReference type="ARBA" id="ARBA00022801"/>
    </source>
</evidence>
<dbReference type="GO" id="GO:0005829">
    <property type="term" value="C:cytosol"/>
    <property type="evidence" value="ECO:0007669"/>
    <property type="project" value="TreeGrafter"/>
</dbReference>
<dbReference type="GeneID" id="60200401"/>
<evidence type="ECO:0000256" key="5">
    <source>
        <dbReference type="ARBA" id="ARBA00022840"/>
    </source>
</evidence>
<sequence length="802" mass="91828">MSQTHNFLFNSLNNAQLKAVNHINGPLLVVAGAGSGKTKALTHRIANLIENHSVDPHNILAVTFTNKAAKEMKARLQVLLAQELAFNQFGQPWATLKEFDQNQLRTNIDQERLKDLWIGTFHSLFSRLLRYDIEKYQDPEGLRWTRQFSIYDETDSQTLVKEIISQDMSLDPKRFDPKKIKRAISNAKNQCFTAKELEEKADNHFDKVIADAYRRYKISLSKNNALDFDDLLLLPVFLLRQNDLVRDYWHKRFQHVLVDEYQDTNRTQYELIKLITAGNTKPNKFCEWNNRSIFVVGDADQSIYSFRAADFRILIGFQEDFKGPSNNDKKASLVKLEENYRSSSNILNAANSLIENNTERIDKVLKPTKEEGELLKLLSCDDEISEAEAITTKLRSLNNYNNQPIWRNFAILYRTRAQSRVLEESLVRWRIPYTIFGGLRFYDRREVKDAVAYLKVLVNSSDNVSLLRIINVPRRGIGKTTIQKLSDLSIKLNIPLWEVINDKQSLDETIGRSSKGINKFTDLMNDLLCYVENSGPAQILQLILEKSGYLNELLRSGSEESEDRRNNLQELINAATQFEEETENANVEGFLSTAALTTDNDTKKNHPNSVTLMTLHNSKGLEFQNVFITGLEQGLFPSHRSIDTPSLLEEERRLCYVGITRAKERVFLSHARERRLWGGMREPTIPSIFLSEIPEELIDGELPQSGGASIRRDRHLDRLTRVDRNNSNEFLNKPINAVRKLYSGPSKGKSWIIGDKVIHSKFGKGEIIHIFGSGEKISLAVKFGDKGSKILDPRLAPIRAIN</sequence>
<evidence type="ECO:0000256" key="1">
    <source>
        <dbReference type="ARBA" id="ARBA00009922"/>
    </source>
</evidence>
<dbReference type="Pfam" id="PF13361">
    <property type="entry name" value="UvrD_C"/>
    <property type="match status" value="1"/>
</dbReference>
<feature type="binding site" evidence="11">
    <location>
        <begin position="31"/>
        <end position="38"/>
    </location>
    <ligand>
        <name>ATP</name>
        <dbReference type="ChEBI" id="CHEBI:30616"/>
    </ligand>
</feature>
<evidence type="ECO:0000256" key="11">
    <source>
        <dbReference type="PROSITE-ProRule" id="PRU00560"/>
    </source>
</evidence>
<dbReference type="RefSeq" id="WP_011819654.1">
    <property type="nucleotide sequence ID" value="NC_008817.1"/>
</dbReference>
<dbReference type="AlphaFoldDB" id="A2BUT5"/>
<organism evidence="15 16">
    <name type="scientific">Prochlorococcus marinus (strain MIT 9515)</name>
    <dbReference type="NCBI Taxonomy" id="167542"/>
    <lineage>
        <taxon>Bacteria</taxon>
        <taxon>Bacillati</taxon>
        <taxon>Cyanobacteriota</taxon>
        <taxon>Cyanophyceae</taxon>
        <taxon>Synechococcales</taxon>
        <taxon>Prochlorococcaceae</taxon>
        <taxon>Prochlorococcus</taxon>
    </lineage>
</organism>
<dbReference type="GO" id="GO:0000725">
    <property type="term" value="P:recombinational repair"/>
    <property type="evidence" value="ECO:0007669"/>
    <property type="project" value="TreeGrafter"/>
</dbReference>
<keyword evidence="2 11" id="KW-0547">Nucleotide-binding</keyword>
<dbReference type="GO" id="GO:0003677">
    <property type="term" value="F:DNA binding"/>
    <property type="evidence" value="ECO:0007669"/>
    <property type="project" value="UniProtKB-KW"/>
</dbReference>
<evidence type="ECO:0000313" key="15">
    <source>
        <dbReference type="EMBL" id="ABM71546.1"/>
    </source>
</evidence>
<evidence type="ECO:0000259" key="14">
    <source>
        <dbReference type="PROSITE" id="PS51217"/>
    </source>
</evidence>
<evidence type="ECO:0000256" key="9">
    <source>
        <dbReference type="ARBA" id="ARBA00034808"/>
    </source>
</evidence>
<dbReference type="STRING" id="167542.P9515_03371"/>
<dbReference type="EMBL" id="CP000552">
    <property type="protein sequence ID" value="ABM71546.1"/>
    <property type="molecule type" value="Genomic_DNA"/>
</dbReference>
<dbReference type="GO" id="GO:0005524">
    <property type="term" value="F:ATP binding"/>
    <property type="evidence" value="ECO:0007669"/>
    <property type="project" value="UniProtKB-UniRule"/>
</dbReference>
<accession>A2BUT5</accession>
<dbReference type="FunFam" id="1.10.10.160:FF:000001">
    <property type="entry name" value="ATP-dependent DNA helicase"/>
    <property type="match status" value="1"/>
</dbReference>
<comment type="catalytic activity">
    <reaction evidence="8">
        <text>Couples ATP hydrolysis with the unwinding of duplex DNA by translocating in the 3'-5' direction.</text>
        <dbReference type="EC" id="5.6.2.4"/>
    </reaction>
</comment>
<feature type="coiled-coil region" evidence="12">
    <location>
        <begin position="561"/>
        <end position="588"/>
    </location>
</feature>
<dbReference type="InterPro" id="IPR013986">
    <property type="entry name" value="DExx_box_DNA_helicase_dom_sf"/>
</dbReference>
<dbReference type="Gene3D" id="1.10.10.160">
    <property type="match status" value="1"/>
</dbReference>
<feature type="domain" description="UvrD-like helicase ATP-binding" evidence="13">
    <location>
        <begin position="10"/>
        <end position="343"/>
    </location>
</feature>
<dbReference type="PANTHER" id="PTHR11070:SF2">
    <property type="entry name" value="ATP-DEPENDENT DNA HELICASE SRS2"/>
    <property type="match status" value="1"/>
</dbReference>
<gene>
    <name evidence="15" type="primary">uvrD</name>
    <name evidence="15" type="ordered locus">P9515_03371</name>
</gene>
<dbReference type="OrthoDB" id="9810135at2"/>
<reference evidence="15 16" key="1">
    <citation type="journal article" date="2007" name="PLoS Genet.">
        <title>Patterns and implications of gene gain and loss in the evolution of Prochlorococcus.</title>
        <authorList>
            <person name="Kettler G.C."/>
            <person name="Martiny A.C."/>
            <person name="Huang K."/>
            <person name="Zucker J."/>
            <person name="Coleman M.L."/>
            <person name="Rodrigue S."/>
            <person name="Chen F."/>
            <person name="Lapidus A."/>
            <person name="Ferriera S."/>
            <person name="Johnson J."/>
            <person name="Steglich C."/>
            <person name="Church G.M."/>
            <person name="Richardson P."/>
            <person name="Chisholm S.W."/>
        </authorList>
    </citation>
    <scope>NUCLEOTIDE SEQUENCE [LARGE SCALE GENOMIC DNA]</scope>
    <source>
        <strain evidence="15 16">MIT 9515</strain>
    </source>
</reference>
<dbReference type="PROSITE" id="PS51198">
    <property type="entry name" value="UVRD_HELICASE_ATP_BIND"/>
    <property type="match status" value="1"/>
</dbReference>
<dbReference type="CDD" id="cd17932">
    <property type="entry name" value="DEXQc_UvrD"/>
    <property type="match status" value="1"/>
</dbReference>
<keyword evidence="5 11" id="KW-0067">ATP-binding</keyword>
<dbReference type="InterPro" id="IPR014016">
    <property type="entry name" value="UvrD-like_ATP-bd"/>
</dbReference>
<evidence type="ECO:0000256" key="4">
    <source>
        <dbReference type="ARBA" id="ARBA00022806"/>
    </source>
</evidence>
<evidence type="ECO:0000313" key="16">
    <source>
        <dbReference type="Proteomes" id="UP000001589"/>
    </source>
</evidence>
<dbReference type="InterPro" id="IPR000212">
    <property type="entry name" value="DNA_helicase_UvrD/REP"/>
</dbReference>
<dbReference type="Gene3D" id="3.40.50.300">
    <property type="entry name" value="P-loop containing nucleotide triphosphate hydrolases"/>
    <property type="match status" value="2"/>
</dbReference>
<dbReference type="GO" id="GO:0043138">
    <property type="term" value="F:3'-5' DNA helicase activity"/>
    <property type="evidence" value="ECO:0007669"/>
    <property type="project" value="UniProtKB-EC"/>
</dbReference>
<dbReference type="GO" id="GO:0016887">
    <property type="term" value="F:ATP hydrolysis activity"/>
    <property type="evidence" value="ECO:0007669"/>
    <property type="project" value="RHEA"/>
</dbReference>
<dbReference type="Pfam" id="PF00580">
    <property type="entry name" value="UvrD-helicase"/>
    <property type="match status" value="1"/>
</dbReference>
<comment type="catalytic activity">
    <reaction evidence="10">
        <text>ATP + H2O = ADP + phosphate + H(+)</text>
        <dbReference type="Rhea" id="RHEA:13065"/>
        <dbReference type="ChEBI" id="CHEBI:15377"/>
        <dbReference type="ChEBI" id="CHEBI:15378"/>
        <dbReference type="ChEBI" id="CHEBI:30616"/>
        <dbReference type="ChEBI" id="CHEBI:43474"/>
        <dbReference type="ChEBI" id="CHEBI:456216"/>
        <dbReference type="EC" id="5.6.2.4"/>
    </reaction>
</comment>
<keyword evidence="6" id="KW-0238">DNA-binding</keyword>
<dbReference type="Pfam" id="PF21196">
    <property type="entry name" value="PcrA_UvrD_tudor"/>
    <property type="match status" value="1"/>
</dbReference>
<evidence type="ECO:0000256" key="8">
    <source>
        <dbReference type="ARBA" id="ARBA00034617"/>
    </source>
</evidence>
<comment type="similarity">
    <text evidence="1">Belongs to the helicase family. UvrD subfamily.</text>
</comment>